<proteinExistence type="predicted"/>
<dbReference type="PANTHER" id="PTHR30441:SF4">
    <property type="entry name" value="PROTEIN ASMA"/>
    <property type="match status" value="1"/>
</dbReference>
<reference evidence="3 4" key="1">
    <citation type="submission" date="2023-03" db="EMBL/GenBank/DDBJ databases">
        <authorList>
            <person name="Kaur S."/>
            <person name="Espinosa-Saiz D."/>
            <person name="Velazquez E."/>
            <person name="Menendez E."/>
            <person name="diCenzo G.C."/>
        </authorList>
    </citation>
    <scope>NUCLEOTIDE SEQUENCE [LARGE SCALE GENOMIC DNA]</scope>
    <source>
        <strain evidence="3 4">LMG 24692</strain>
    </source>
</reference>
<feature type="domain" description="AsmA" evidence="2">
    <location>
        <begin position="5"/>
        <end position="227"/>
    </location>
</feature>
<feature type="region of interest" description="Disordered" evidence="1">
    <location>
        <begin position="114"/>
        <end position="133"/>
    </location>
</feature>
<dbReference type="EMBL" id="CP120374">
    <property type="protein sequence ID" value="WEX91273.1"/>
    <property type="molecule type" value="Genomic_DNA"/>
</dbReference>
<evidence type="ECO:0000256" key="1">
    <source>
        <dbReference type="SAM" id="MobiDB-lite"/>
    </source>
</evidence>
<dbReference type="InterPro" id="IPR007844">
    <property type="entry name" value="AsmA"/>
</dbReference>
<dbReference type="InterPro" id="IPR052894">
    <property type="entry name" value="AsmA-related"/>
</dbReference>
<name>A0ABY8DQR6_9HYPH</name>
<organism evidence="3 4">
    <name type="scientific">Sinorhizobium garamanticum</name>
    <dbReference type="NCBI Taxonomy" id="680247"/>
    <lineage>
        <taxon>Bacteria</taxon>
        <taxon>Pseudomonadati</taxon>
        <taxon>Pseudomonadota</taxon>
        <taxon>Alphaproteobacteria</taxon>
        <taxon>Hyphomicrobiales</taxon>
        <taxon>Rhizobiaceae</taxon>
        <taxon>Sinorhizobium/Ensifer group</taxon>
        <taxon>Sinorhizobium</taxon>
    </lineage>
</organism>
<feature type="compositionally biased region" description="Polar residues" evidence="1">
    <location>
        <begin position="993"/>
        <end position="1004"/>
    </location>
</feature>
<gene>
    <name evidence="3" type="ORF">PZN02_004587</name>
</gene>
<keyword evidence="4" id="KW-1185">Reference proteome</keyword>
<accession>A0ABY8DQR6</accession>
<evidence type="ECO:0000259" key="2">
    <source>
        <dbReference type="Pfam" id="PF05170"/>
    </source>
</evidence>
<dbReference type="Proteomes" id="UP001229355">
    <property type="component" value="Chromosome 2"/>
</dbReference>
<evidence type="ECO:0000313" key="4">
    <source>
        <dbReference type="Proteomes" id="UP001229355"/>
    </source>
</evidence>
<dbReference type="Pfam" id="PF05170">
    <property type="entry name" value="AsmA"/>
    <property type="match status" value="2"/>
</dbReference>
<evidence type="ECO:0000313" key="3">
    <source>
        <dbReference type="EMBL" id="WEX91273.1"/>
    </source>
</evidence>
<protein>
    <submittedName>
        <fullName evidence="3">AsmA family protein</fullName>
    </submittedName>
</protein>
<feature type="domain" description="AsmA" evidence="2">
    <location>
        <begin position="582"/>
        <end position="820"/>
    </location>
</feature>
<feature type="region of interest" description="Disordered" evidence="1">
    <location>
        <begin position="957"/>
        <end position="1004"/>
    </location>
</feature>
<dbReference type="PANTHER" id="PTHR30441">
    <property type="entry name" value="DUF748 DOMAIN-CONTAINING PROTEIN"/>
    <property type="match status" value="1"/>
</dbReference>
<sequence>MKRFFLCLLALSALAVTSIVVLPSLVSGDWIRGELSRQLSAATGSSISLNGPVRLSAFPHLAVLAEDVTLSAETHGVTAEFGEVAGSVTLSSLWSDRLHIKEIKVDRPMIVLGEGSGRASTTQPGGNDRTEEGDPLAALATFFERSAIDSISIAGGTLIRKDAASPEQTVTDVDLSLSAPSIDGELSLSASARMEERRYETTLTISSLRSLLERRPTDMTASFQADPVPASGFAEFEAVGQVALNANGSYQIRGGKLRAGEQAFGLDALFIPGKRPRILADLDADRLDLSPFVEATSGSSQSKAGSSDPASPASLRFLADFDSDISVHVGTLTLGDVSASDVSLVAKLKDGELSARLEHLGIDAGSIAANIKTDVHDGEPTFQGHISSNGLDIGRLASLMEQSVPLSGALTIDTAFAFRGLSEDALRETINLTGNIGMHDATFVAPNIADESMREVKAKKLAIRIEDLTKPVHLSGTLAWRDKPLAVELQIPVRDLLLKKNPGTTDIPLKLQMRMPDASLAIDGKAVLPSQYVGKLDFSTADLDAFLAWLGRGGAESVGPIAFKGEVSTSPTGVSFERAILSLNGVQASGNGSVQFTTPLKIFSALSFEELNFARLAGAQSSAPEAKAKKAKGDKTSPDVPLDLSALQSIDATIKVDAKKLGYGRVFAGPVATSLIVSDGVASLALPESPFYGGQVTASLKADGSQSEPSIALQASISGASAAPLLTDMAGFRHLEGALQADFDIAGAGGTTKALANTLHGTAIVRFSDGAIRGLDIAEVYNNLVGLMSSGFKQDEKNATTFTELGASFTVESGVARTEDIKLVGPLVRMTGKGAANLAESSLKFRLDPRVVASLKGQGAEVSTDGVGVPVVVEGSFANPRIYPDLSGLLKDPGAALATLKKFGLPTDKLRIDDLLSKGATGASVKDLVRGTAEKMLKGEDNELSIEEIIAGEAAEGDQALPTAQAGQEPAPPEAANEQPQQGAEQPDHESGGTLNNLFNQLLR</sequence>
<feature type="compositionally biased region" description="Low complexity" evidence="1">
    <location>
        <begin position="962"/>
        <end position="985"/>
    </location>
</feature>
<dbReference type="RefSeq" id="WP_280663239.1">
    <property type="nucleotide sequence ID" value="NZ_CP120374.1"/>
</dbReference>